<dbReference type="AlphaFoldDB" id="A0A645E344"/>
<gene>
    <name evidence="1" type="ORF">SDC9_143137</name>
</gene>
<sequence>MSIPAAAIAVKITNAPAIAASVRVRRLNCQKKVLFLIVWQMVLLMRHPLPDLRINQWIQQIGSQVADKDKKSAAQRNPQE</sequence>
<comment type="caution">
    <text evidence="1">The sequence shown here is derived from an EMBL/GenBank/DDBJ whole genome shotgun (WGS) entry which is preliminary data.</text>
</comment>
<evidence type="ECO:0000313" key="1">
    <source>
        <dbReference type="EMBL" id="MPM95981.1"/>
    </source>
</evidence>
<protein>
    <submittedName>
        <fullName evidence="1">Uncharacterized protein</fullName>
    </submittedName>
</protein>
<dbReference type="EMBL" id="VSSQ01042406">
    <property type="protein sequence ID" value="MPM95981.1"/>
    <property type="molecule type" value="Genomic_DNA"/>
</dbReference>
<organism evidence="1">
    <name type="scientific">bioreactor metagenome</name>
    <dbReference type="NCBI Taxonomy" id="1076179"/>
    <lineage>
        <taxon>unclassified sequences</taxon>
        <taxon>metagenomes</taxon>
        <taxon>ecological metagenomes</taxon>
    </lineage>
</organism>
<reference evidence="1" key="1">
    <citation type="submission" date="2019-08" db="EMBL/GenBank/DDBJ databases">
        <authorList>
            <person name="Kucharzyk K."/>
            <person name="Murdoch R.W."/>
            <person name="Higgins S."/>
            <person name="Loffler F."/>
        </authorList>
    </citation>
    <scope>NUCLEOTIDE SEQUENCE</scope>
</reference>
<accession>A0A645E344</accession>
<proteinExistence type="predicted"/>
<name>A0A645E344_9ZZZZ</name>